<reference evidence="4" key="1">
    <citation type="journal article" date="2017" name="Nat. Microbiol.">
        <title>Global analysis of biosynthetic gene clusters reveals vast potential of secondary metabolite production in Penicillium species.</title>
        <authorList>
            <person name="Nielsen J.C."/>
            <person name="Grijseels S."/>
            <person name="Prigent S."/>
            <person name="Ji B."/>
            <person name="Dainat J."/>
            <person name="Nielsen K.F."/>
            <person name="Frisvad J.C."/>
            <person name="Workman M."/>
            <person name="Nielsen J."/>
        </authorList>
    </citation>
    <scope>NUCLEOTIDE SEQUENCE [LARGE SCALE GENOMIC DNA]</scope>
    <source>
        <strain evidence="4">IBT 31811</strain>
    </source>
</reference>
<dbReference type="OrthoDB" id="5852896at2759"/>
<organism evidence="3 4">
    <name type="scientific">Penicillium antarcticum</name>
    <dbReference type="NCBI Taxonomy" id="416450"/>
    <lineage>
        <taxon>Eukaryota</taxon>
        <taxon>Fungi</taxon>
        <taxon>Dikarya</taxon>
        <taxon>Ascomycota</taxon>
        <taxon>Pezizomycotina</taxon>
        <taxon>Eurotiomycetes</taxon>
        <taxon>Eurotiomycetidae</taxon>
        <taxon>Eurotiales</taxon>
        <taxon>Aspergillaceae</taxon>
        <taxon>Penicillium</taxon>
    </lineage>
</organism>
<comment type="similarity">
    <text evidence="1">Belongs to the LTV1 family.</text>
</comment>
<feature type="region of interest" description="Disordered" evidence="2">
    <location>
        <begin position="332"/>
        <end position="351"/>
    </location>
</feature>
<comment type="caution">
    <text evidence="3">The sequence shown here is derived from an EMBL/GenBank/DDBJ whole genome shotgun (WGS) entry which is preliminary data.</text>
</comment>
<dbReference type="GO" id="GO:0030688">
    <property type="term" value="C:preribosome, small subunit precursor"/>
    <property type="evidence" value="ECO:0007669"/>
    <property type="project" value="TreeGrafter"/>
</dbReference>
<feature type="compositionally biased region" description="Acidic residues" evidence="2">
    <location>
        <begin position="223"/>
        <end position="247"/>
    </location>
</feature>
<sequence length="493" mass="53919">MPPKQWIDKKNASTFQLFHRSQNDPLIHDTGADDRVLHQISGPAPAPSSSRTATKPLRNLHDLQSEFGDSARQNEGEAANYGIYYDDSNYDYMQHLRELGTGSGDTYFVEAKQEKPKGKANKGVKLEDALRQVSLDDREGDSQSAFGGPSLYGSEYGDMRSTASSYVRKPTYQDQQNVPDAIAGFKPDMDPRLREALEALEDEAFVQDGDDDDVFGELTANAEEIDEGDWEDSLFDHDDEDEGWESDATEKAPVQMDSTEAMDEKLPEATDANTLEPGEMPEHDQPAPDIAPTDQGWMNEFAKFKKDAKAGKAPVPAAPTIAPSQTMASTVFTAGGTPIRRKKRKGALTNPSAYSMTSSALARTEGHRLLDDRFDKVEALYALDEEDEYDDSMSMVSGMTGATGMTDMSAASEAPSLVDANGNEIHSRSNFNSVMDDFLSSWDPNTSAQAKRTGAKNKRGRNGNEAIGIRNLDEVRSGLGPARFRSGKVPGRA</sequence>
<feature type="region of interest" description="Disordered" evidence="2">
    <location>
        <begin position="21"/>
        <end position="74"/>
    </location>
</feature>
<dbReference type="GO" id="GO:0005634">
    <property type="term" value="C:nucleus"/>
    <property type="evidence" value="ECO:0007669"/>
    <property type="project" value="TreeGrafter"/>
</dbReference>
<name>A0A1V6QGG6_9EURO</name>
<protein>
    <recommendedName>
        <fullName evidence="5">Low temperature viability protein</fullName>
    </recommendedName>
</protein>
<accession>A0A1V6QGG6</accession>
<dbReference type="STRING" id="416450.A0A1V6QGG6"/>
<dbReference type="PANTHER" id="PTHR21531:SF0">
    <property type="entry name" value="PROTEIN LTV1 HOMOLOG"/>
    <property type="match status" value="1"/>
</dbReference>
<feature type="region of interest" description="Disordered" evidence="2">
    <location>
        <begin position="220"/>
        <end position="294"/>
    </location>
</feature>
<evidence type="ECO:0008006" key="5">
    <source>
        <dbReference type="Google" id="ProtNLM"/>
    </source>
</evidence>
<dbReference type="EMBL" id="MDYN01000004">
    <property type="protein sequence ID" value="OQD88311.1"/>
    <property type="molecule type" value="Genomic_DNA"/>
</dbReference>
<proteinExistence type="inferred from homology"/>
<evidence type="ECO:0000313" key="3">
    <source>
        <dbReference type="EMBL" id="OQD88311.1"/>
    </source>
</evidence>
<dbReference type="GO" id="GO:0042274">
    <property type="term" value="P:ribosomal small subunit biogenesis"/>
    <property type="evidence" value="ECO:0007669"/>
    <property type="project" value="InterPro"/>
</dbReference>
<feature type="region of interest" description="Disordered" evidence="2">
    <location>
        <begin position="168"/>
        <end position="187"/>
    </location>
</feature>
<evidence type="ECO:0000256" key="2">
    <source>
        <dbReference type="SAM" id="MobiDB-lite"/>
    </source>
</evidence>
<dbReference type="Proteomes" id="UP000191672">
    <property type="component" value="Unassembled WGS sequence"/>
</dbReference>
<feature type="region of interest" description="Disordered" evidence="2">
    <location>
        <begin position="134"/>
        <end position="157"/>
    </location>
</feature>
<dbReference type="GO" id="GO:0000056">
    <property type="term" value="P:ribosomal small subunit export from nucleus"/>
    <property type="evidence" value="ECO:0007669"/>
    <property type="project" value="TreeGrafter"/>
</dbReference>
<dbReference type="GO" id="GO:0005829">
    <property type="term" value="C:cytosol"/>
    <property type="evidence" value="ECO:0007669"/>
    <property type="project" value="TreeGrafter"/>
</dbReference>
<dbReference type="InterPro" id="IPR007307">
    <property type="entry name" value="Ltv1"/>
</dbReference>
<feature type="compositionally biased region" description="Basic and acidic residues" evidence="2">
    <location>
        <begin position="26"/>
        <end position="37"/>
    </location>
</feature>
<keyword evidence="4" id="KW-1185">Reference proteome</keyword>
<evidence type="ECO:0000256" key="1">
    <source>
        <dbReference type="ARBA" id="ARBA00009078"/>
    </source>
</evidence>
<gene>
    <name evidence="3" type="ORF">PENANT_c004G05296</name>
</gene>
<dbReference type="PANTHER" id="PTHR21531">
    <property type="entry name" value="LOW-TEMPERATURE VIABILITY PROTEIN LTV1-RELATED"/>
    <property type="match status" value="1"/>
</dbReference>
<evidence type="ECO:0000313" key="4">
    <source>
        <dbReference type="Proteomes" id="UP000191672"/>
    </source>
</evidence>
<dbReference type="Pfam" id="PF04180">
    <property type="entry name" value="LTV"/>
    <property type="match status" value="1"/>
</dbReference>
<feature type="region of interest" description="Disordered" evidence="2">
    <location>
        <begin position="442"/>
        <end position="469"/>
    </location>
</feature>
<dbReference type="AlphaFoldDB" id="A0A1V6QGG6"/>